<evidence type="ECO:0000313" key="10">
    <source>
        <dbReference type="Proteomes" id="UP000179275"/>
    </source>
</evidence>
<keyword evidence="5" id="KW-0456">Lyase</keyword>
<reference evidence="9 10" key="1">
    <citation type="journal article" date="2016" name="Nat. Commun.">
        <title>Thousands of microbial genomes shed light on interconnected biogeochemical processes in an aquifer system.</title>
        <authorList>
            <person name="Anantharaman K."/>
            <person name="Brown C.T."/>
            <person name="Hug L.A."/>
            <person name="Sharon I."/>
            <person name="Castelle C.J."/>
            <person name="Probst A.J."/>
            <person name="Thomas B.C."/>
            <person name="Singh A."/>
            <person name="Wilkins M.J."/>
            <person name="Karaoz U."/>
            <person name="Brodie E.L."/>
            <person name="Williams K.H."/>
            <person name="Hubbard S.S."/>
            <person name="Banfield J.F."/>
        </authorList>
    </citation>
    <scope>NUCLEOTIDE SEQUENCE [LARGE SCALE GENOMIC DNA]</scope>
</reference>
<dbReference type="UniPathway" id="UPA00070">
    <property type="reaction ID" value="UER00120"/>
</dbReference>
<dbReference type="GO" id="GO:0044205">
    <property type="term" value="P:'de novo' UMP biosynthetic process"/>
    <property type="evidence" value="ECO:0007669"/>
    <property type="project" value="UniProtKB-UniPathway"/>
</dbReference>
<dbReference type="NCBIfam" id="TIGR02127">
    <property type="entry name" value="pyrF_sub2"/>
    <property type="match status" value="1"/>
</dbReference>
<sequence>MIIDKYNKRAKEINSLLCVGLDPDFEKLPEKFKTLPHPQFEFNKYIIGETHEFAAAYKPNMGSYEVRGAKGWEDLEMTMDYLRKNYPDIFTICDAKRADIGYTNELYAKAIFDTLGFDAVTLHPYLGQEALKPFLDRKDKVSIILCRTSNPGAGELQDLITTPEARPLWWVVAEKVSKEWNKNSNCMLVVGATYPAELGEVRKIVGDLTILVPGIGTQGGSVKEVMEAGLSSEKLGLIVSSSKAIIFSENLKEEARKLCEEIRSNL</sequence>
<dbReference type="GO" id="GO:0006207">
    <property type="term" value="P:'de novo' pyrimidine nucleobase biosynthetic process"/>
    <property type="evidence" value="ECO:0007669"/>
    <property type="project" value="InterPro"/>
</dbReference>
<dbReference type="GO" id="GO:0004590">
    <property type="term" value="F:orotidine-5'-phosphate decarboxylase activity"/>
    <property type="evidence" value="ECO:0007669"/>
    <property type="project" value="UniProtKB-UniRule"/>
</dbReference>
<dbReference type="InterPro" id="IPR011995">
    <property type="entry name" value="OMPdecase_type-2"/>
</dbReference>
<comment type="pathway">
    <text evidence="1">Pyrimidine metabolism; UMP biosynthesis via de novo pathway; UMP from orotate: step 2/2.</text>
</comment>
<name>A0A1F6W1X3_9BACT</name>
<evidence type="ECO:0000256" key="2">
    <source>
        <dbReference type="ARBA" id="ARBA00008847"/>
    </source>
</evidence>
<comment type="caution">
    <text evidence="9">The sequence shown here is derived from an EMBL/GenBank/DDBJ whole genome shotgun (WGS) entry which is preliminary data.</text>
</comment>
<evidence type="ECO:0000259" key="8">
    <source>
        <dbReference type="SMART" id="SM00934"/>
    </source>
</evidence>
<protein>
    <recommendedName>
        <fullName evidence="7">Orotidine-5'-phosphate decarboxylase</fullName>
        <ecNumber evidence="7">4.1.1.23</ecNumber>
    </recommendedName>
</protein>
<dbReference type="InterPro" id="IPR011060">
    <property type="entry name" value="RibuloseP-bd_barrel"/>
</dbReference>
<proteinExistence type="inferred from homology"/>
<accession>A0A1F6W1X3</accession>
<dbReference type="EMBL" id="MFUG01000016">
    <property type="protein sequence ID" value="OGI75695.1"/>
    <property type="molecule type" value="Genomic_DNA"/>
</dbReference>
<keyword evidence="4" id="KW-0665">Pyrimidine biosynthesis</keyword>
<dbReference type="SMART" id="SM00934">
    <property type="entry name" value="OMPdecase"/>
    <property type="match status" value="1"/>
</dbReference>
<comment type="similarity">
    <text evidence="2">Belongs to the OMP decarboxylase family. Type 2 subfamily.</text>
</comment>
<evidence type="ECO:0000256" key="6">
    <source>
        <dbReference type="ARBA" id="ARBA00049157"/>
    </source>
</evidence>
<dbReference type="EC" id="4.1.1.23" evidence="7"/>
<feature type="domain" description="Orotidine 5'-phosphate decarboxylase" evidence="8">
    <location>
        <begin position="16"/>
        <end position="258"/>
    </location>
</feature>
<keyword evidence="3" id="KW-0210">Decarboxylase</keyword>
<evidence type="ECO:0000256" key="5">
    <source>
        <dbReference type="ARBA" id="ARBA00023239"/>
    </source>
</evidence>
<gene>
    <name evidence="9" type="ORF">A3C67_02810</name>
</gene>
<dbReference type="Proteomes" id="UP000179275">
    <property type="component" value="Unassembled WGS sequence"/>
</dbReference>
<dbReference type="InterPro" id="IPR013785">
    <property type="entry name" value="Aldolase_TIM"/>
</dbReference>
<dbReference type="Gene3D" id="3.20.20.70">
    <property type="entry name" value="Aldolase class I"/>
    <property type="match status" value="1"/>
</dbReference>
<dbReference type="CDD" id="cd04725">
    <property type="entry name" value="OMP_decarboxylase_like"/>
    <property type="match status" value="1"/>
</dbReference>
<dbReference type="InterPro" id="IPR001754">
    <property type="entry name" value="OMPdeCOase_dom"/>
</dbReference>
<dbReference type="STRING" id="1801756.A3C67_02810"/>
<evidence type="ECO:0000256" key="7">
    <source>
        <dbReference type="NCBIfam" id="TIGR02127"/>
    </source>
</evidence>
<organism evidence="9 10">
    <name type="scientific">Candidatus Nomurabacteria bacterium RIFCSPHIGHO2_02_FULL_42_19</name>
    <dbReference type="NCBI Taxonomy" id="1801756"/>
    <lineage>
        <taxon>Bacteria</taxon>
        <taxon>Candidatus Nomuraibacteriota</taxon>
    </lineage>
</organism>
<evidence type="ECO:0000313" key="9">
    <source>
        <dbReference type="EMBL" id="OGI75695.1"/>
    </source>
</evidence>
<evidence type="ECO:0000256" key="4">
    <source>
        <dbReference type="ARBA" id="ARBA00022975"/>
    </source>
</evidence>
<evidence type="ECO:0000256" key="3">
    <source>
        <dbReference type="ARBA" id="ARBA00022793"/>
    </source>
</evidence>
<dbReference type="Pfam" id="PF00215">
    <property type="entry name" value="OMPdecase"/>
    <property type="match status" value="1"/>
</dbReference>
<evidence type="ECO:0000256" key="1">
    <source>
        <dbReference type="ARBA" id="ARBA00004861"/>
    </source>
</evidence>
<dbReference type="PANTHER" id="PTHR43375">
    <property type="entry name" value="OROTIDINE 5'-PHOSPHATE DECARBOXYLASE"/>
    <property type="match status" value="1"/>
</dbReference>
<dbReference type="PANTHER" id="PTHR43375:SF1">
    <property type="entry name" value="OROTIDINE 5'-PHOSPHATE DECARBOXYLASE"/>
    <property type="match status" value="1"/>
</dbReference>
<dbReference type="AlphaFoldDB" id="A0A1F6W1X3"/>
<dbReference type="SUPFAM" id="SSF51366">
    <property type="entry name" value="Ribulose-phoshate binding barrel"/>
    <property type="match status" value="1"/>
</dbReference>
<comment type="catalytic activity">
    <reaction evidence="6">
        <text>orotidine 5'-phosphate + H(+) = UMP + CO2</text>
        <dbReference type="Rhea" id="RHEA:11596"/>
        <dbReference type="ChEBI" id="CHEBI:15378"/>
        <dbReference type="ChEBI" id="CHEBI:16526"/>
        <dbReference type="ChEBI" id="CHEBI:57538"/>
        <dbReference type="ChEBI" id="CHEBI:57865"/>
        <dbReference type="EC" id="4.1.1.23"/>
    </reaction>
</comment>